<dbReference type="RefSeq" id="WP_072793687.1">
    <property type="nucleotide sequence ID" value="NZ_FQWM01000006.1"/>
</dbReference>
<dbReference type="Proteomes" id="UP000184211">
    <property type="component" value="Unassembled WGS sequence"/>
</dbReference>
<dbReference type="GO" id="GO:0071949">
    <property type="term" value="F:FAD binding"/>
    <property type="evidence" value="ECO:0007669"/>
    <property type="project" value="InterPro"/>
</dbReference>
<dbReference type="InterPro" id="IPR007024">
    <property type="entry name" value="BLUF_domain"/>
</dbReference>
<organism evidence="2 3">
    <name type="scientific">Cognatishimia maritima</name>
    <dbReference type="NCBI Taxonomy" id="870908"/>
    <lineage>
        <taxon>Bacteria</taxon>
        <taxon>Pseudomonadati</taxon>
        <taxon>Pseudomonadota</taxon>
        <taxon>Alphaproteobacteria</taxon>
        <taxon>Rhodobacterales</taxon>
        <taxon>Paracoccaceae</taxon>
        <taxon>Cognatishimia</taxon>
    </lineage>
</organism>
<protein>
    <submittedName>
        <fullName evidence="2">Sensors of blue-light using FAD</fullName>
    </submittedName>
</protein>
<dbReference type="GO" id="GO:0009882">
    <property type="term" value="F:blue light photoreceptor activity"/>
    <property type="evidence" value="ECO:0007669"/>
    <property type="project" value="InterPro"/>
</dbReference>
<dbReference type="Pfam" id="PF04940">
    <property type="entry name" value="BLUF"/>
    <property type="match status" value="1"/>
</dbReference>
<reference evidence="3" key="1">
    <citation type="submission" date="2016-11" db="EMBL/GenBank/DDBJ databases">
        <authorList>
            <person name="Varghese N."/>
            <person name="Submissions S."/>
        </authorList>
    </citation>
    <scope>NUCLEOTIDE SEQUENCE [LARGE SCALE GENOMIC DNA]</scope>
    <source>
        <strain evidence="3">DSM 28223</strain>
    </source>
</reference>
<dbReference type="SMART" id="SM01034">
    <property type="entry name" value="BLUF"/>
    <property type="match status" value="1"/>
</dbReference>
<dbReference type="SUPFAM" id="SSF54975">
    <property type="entry name" value="Acylphosphatase/BLUF domain-like"/>
    <property type="match status" value="1"/>
</dbReference>
<dbReference type="OrthoDB" id="196105at2"/>
<name>A0A1M5UA83_9RHOB</name>
<gene>
    <name evidence="2" type="ORF">SAMN04488044_2844</name>
</gene>
<dbReference type="PROSITE" id="PS50925">
    <property type="entry name" value="BLUF"/>
    <property type="match status" value="1"/>
</dbReference>
<proteinExistence type="predicted"/>
<dbReference type="InterPro" id="IPR036046">
    <property type="entry name" value="Acylphosphatase-like_dom_sf"/>
</dbReference>
<evidence type="ECO:0000313" key="3">
    <source>
        <dbReference type="Proteomes" id="UP000184211"/>
    </source>
</evidence>
<sequence length="143" mass="16500">MFYRIIYMSTANGNPEQAELEALMQRARRNNERDGITGLVAYHDFTFIQVLEGPEDNVRACFDRIRDSKLHRNIILVYEAHTGARLFDRYAMAFVPSADRNRPVNTAFTNLRNLFDGDIGKRLETDVAAEGFLRAFYDTMRGL</sequence>
<accession>A0A1M5UA83</accession>
<dbReference type="Gene3D" id="3.30.70.100">
    <property type="match status" value="1"/>
</dbReference>
<evidence type="ECO:0000259" key="1">
    <source>
        <dbReference type="PROSITE" id="PS50925"/>
    </source>
</evidence>
<dbReference type="EMBL" id="FQWM01000006">
    <property type="protein sequence ID" value="SHH59904.1"/>
    <property type="molecule type" value="Genomic_DNA"/>
</dbReference>
<dbReference type="AlphaFoldDB" id="A0A1M5UA83"/>
<evidence type="ECO:0000313" key="2">
    <source>
        <dbReference type="EMBL" id="SHH59904.1"/>
    </source>
</evidence>
<dbReference type="STRING" id="870908.SAMN04488044_2844"/>
<feature type="domain" description="BLUF" evidence="1">
    <location>
        <begin position="2"/>
        <end position="93"/>
    </location>
</feature>
<keyword evidence="3" id="KW-1185">Reference proteome</keyword>